<feature type="compositionally biased region" description="Low complexity" evidence="1">
    <location>
        <begin position="94"/>
        <end position="133"/>
    </location>
</feature>
<reference evidence="3 4" key="1">
    <citation type="journal article" date="2015" name="Int. J. Syst. Evol. Microbiol.">
        <title>Micromonospora costi sp. nov., isolated from a leaf of Costus speciosus.</title>
        <authorList>
            <person name="Thawai C."/>
        </authorList>
    </citation>
    <scope>NUCLEOTIDE SEQUENCE [LARGE SCALE GENOMIC DNA]</scope>
    <source>
        <strain evidence="3 4">CS1-12</strain>
    </source>
</reference>
<evidence type="ECO:0000259" key="2">
    <source>
        <dbReference type="Pfam" id="PF16751"/>
    </source>
</evidence>
<feature type="region of interest" description="Disordered" evidence="1">
    <location>
        <begin position="67"/>
        <end position="146"/>
    </location>
</feature>
<organism evidence="3 4">
    <name type="scientific">Micromonospora costi</name>
    <dbReference type="NCBI Taxonomy" id="1530042"/>
    <lineage>
        <taxon>Bacteria</taxon>
        <taxon>Bacillati</taxon>
        <taxon>Actinomycetota</taxon>
        <taxon>Actinomycetes</taxon>
        <taxon>Micromonosporales</taxon>
        <taxon>Micromonosporaceae</taxon>
        <taxon>Micromonospora</taxon>
    </lineage>
</organism>
<proteinExistence type="predicted"/>
<dbReference type="InterPro" id="IPR031928">
    <property type="entry name" value="RsdA_SigD-bd"/>
</dbReference>
<evidence type="ECO:0000313" key="3">
    <source>
        <dbReference type="EMBL" id="RKN52774.1"/>
    </source>
</evidence>
<keyword evidence="4" id="KW-1185">Reference proteome</keyword>
<dbReference type="EMBL" id="RBAN01000004">
    <property type="protein sequence ID" value="RKN52774.1"/>
    <property type="molecule type" value="Genomic_DNA"/>
</dbReference>
<feature type="compositionally biased region" description="Low complexity" evidence="1">
    <location>
        <begin position="72"/>
        <end position="84"/>
    </location>
</feature>
<dbReference type="Proteomes" id="UP000279968">
    <property type="component" value="Unassembled WGS sequence"/>
</dbReference>
<dbReference type="AlphaFoldDB" id="A0A3A9ZXK3"/>
<evidence type="ECO:0000256" key="1">
    <source>
        <dbReference type="SAM" id="MobiDB-lite"/>
    </source>
</evidence>
<feature type="domain" description="Anti-sigma-D factor RsdA sigma factor binding region" evidence="2">
    <location>
        <begin position="14"/>
        <end position="52"/>
    </location>
</feature>
<dbReference type="Gene3D" id="6.10.250.1300">
    <property type="match status" value="1"/>
</dbReference>
<sequence length="438" mass="43638">MTGELPPPQPDDPVLRDDRLLDALGRGGPPPADHPVDDPLAPLLGGWQSDVETRARQIEAAICRPESAAAVPAGTSPSADAAPADGPPHPPGAAPAGTTAPADTAAPAGTTAPAATRAARRPAAQVGAARRGPGTAGGGSATGRRRRRVVAGAAVALAGVAGGLWLGAAHAEPGGALWPVTRLVHADRAESLQTRWEIGRMLDQARRDLAEGRHDAARDQLERAAALLSRVGDDATAARLRDEIEVLRGQLQPTTPLGTVVPTPTVLPPEEAADQGIAATVPDPTPTLAGSATSGTEPPGRPSAPADRTPGPADPTPGEPASASHPSTLTGRTPRPRDPAPTRSASGKNTATAPPSAGSSHRRLPPAATGAVPEGPRPAHGPTPAGCTTAARPGASGPIGADCPARGRTIVADPPTGGSGPETAPRRPRLGHGDDPAA</sequence>
<feature type="compositionally biased region" description="Pro residues" evidence="1">
    <location>
        <begin position="1"/>
        <end position="11"/>
    </location>
</feature>
<protein>
    <recommendedName>
        <fullName evidence="2">Anti-sigma-D factor RsdA sigma factor binding region domain-containing protein</fullName>
    </recommendedName>
</protein>
<feature type="compositionally biased region" description="Polar residues" evidence="1">
    <location>
        <begin position="347"/>
        <end position="359"/>
    </location>
</feature>
<feature type="region of interest" description="Disordered" evidence="1">
    <location>
        <begin position="278"/>
        <end position="438"/>
    </location>
</feature>
<feature type="region of interest" description="Disordered" evidence="1">
    <location>
        <begin position="1"/>
        <end position="48"/>
    </location>
</feature>
<dbReference type="Pfam" id="PF16751">
    <property type="entry name" value="RsdA_SigD_bd"/>
    <property type="match status" value="1"/>
</dbReference>
<evidence type="ECO:0000313" key="4">
    <source>
        <dbReference type="Proteomes" id="UP000279968"/>
    </source>
</evidence>
<name>A0A3A9ZXK3_9ACTN</name>
<dbReference type="RefSeq" id="WP_120781681.1">
    <property type="nucleotide sequence ID" value="NZ_JBHLUP010000002.1"/>
</dbReference>
<gene>
    <name evidence="3" type="ORF">D7193_23365</name>
</gene>
<dbReference type="OrthoDB" id="5191711at2"/>
<accession>A0A3A9ZXK3</accession>
<comment type="caution">
    <text evidence="3">The sequence shown here is derived from an EMBL/GenBank/DDBJ whole genome shotgun (WGS) entry which is preliminary data.</text>
</comment>